<dbReference type="Pfam" id="PF16344">
    <property type="entry name" value="FecR_C"/>
    <property type="match status" value="1"/>
</dbReference>
<organism evidence="5 7">
    <name type="scientific">Butyricimonas virosa</name>
    <dbReference type="NCBI Taxonomy" id="544645"/>
    <lineage>
        <taxon>Bacteria</taxon>
        <taxon>Pseudomonadati</taxon>
        <taxon>Bacteroidota</taxon>
        <taxon>Bacteroidia</taxon>
        <taxon>Bacteroidales</taxon>
        <taxon>Odoribacteraceae</taxon>
        <taxon>Butyricimonas</taxon>
    </lineage>
</organism>
<dbReference type="Pfam" id="PF04773">
    <property type="entry name" value="FecR"/>
    <property type="match status" value="1"/>
</dbReference>
<dbReference type="PANTHER" id="PTHR30273">
    <property type="entry name" value="PERIPLASMIC SIGNAL SENSOR AND SIGMA FACTOR ACTIVATOR FECR-RELATED"/>
    <property type="match status" value="1"/>
</dbReference>
<evidence type="ECO:0000313" key="6">
    <source>
        <dbReference type="Proteomes" id="UP000283589"/>
    </source>
</evidence>
<evidence type="ECO:0000256" key="1">
    <source>
        <dbReference type="SAM" id="Phobius"/>
    </source>
</evidence>
<dbReference type="Proteomes" id="UP000283589">
    <property type="component" value="Unassembled WGS sequence"/>
</dbReference>
<dbReference type="InterPro" id="IPR032508">
    <property type="entry name" value="FecR_C"/>
</dbReference>
<feature type="domain" description="Protein FecR C-terminal" evidence="3">
    <location>
        <begin position="310"/>
        <end position="378"/>
    </location>
</feature>
<evidence type="ECO:0000313" key="5">
    <source>
        <dbReference type="EMBL" id="RHM46893.1"/>
    </source>
</evidence>
<dbReference type="Gene3D" id="3.55.50.30">
    <property type="match status" value="1"/>
</dbReference>
<comment type="caution">
    <text evidence="5">The sequence shown here is derived from an EMBL/GenBank/DDBJ whole genome shotgun (WGS) entry which is preliminary data.</text>
</comment>
<dbReference type="RefSeq" id="WP_118259077.1">
    <property type="nucleotide sequence ID" value="NZ_CABJDM010000002.1"/>
</dbReference>
<dbReference type="AlphaFoldDB" id="A0A415QQE5"/>
<protein>
    <submittedName>
        <fullName evidence="5">DUF4974 domain-containing protein</fullName>
    </submittedName>
</protein>
<keyword evidence="1" id="KW-0472">Membrane</keyword>
<dbReference type="Proteomes" id="UP000286038">
    <property type="component" value="Unassembled WGS sequence"/>
</dbReference>
<dbReference type="GO" id="GO:0016989">
    <property type="term" value="F:sigma factor antagonist activity"/>
    <property type="evidence" value="ECO:0007669"/>
    <property type="project" value="TreeGrafter"/>
</dbReference>
<evidence type="ECO:0000313" key="4">
    <source>
        <dbReference type="EMBL" id="RGV35414.1"/>
    </source>
</evidence>
<dbReference type="Gene3D" id="2.60.120.1440">
    <property type="match status" value="1"/>
</dbReference>
<proteinExistence type="predicted"/>
<dbReference type="InterPro" id="IPR006860">
    <property type="entry name" value="FecR"/>
</dbReference>
<feature type="domain" description="FecR protein" evidence="2">
    <location>
        <begin position="174"/>
        <end position="265"/>
    </location>
</feature>
<dbReference type="PANTHER" id="PTHR30273:SF2">
    <property type="entry name" value="PROTEIN FECR"/>
    <property type="match status" value="1"/>
</dbReference>
<evidence type="ECO:0000313" key="7">
    <source>
        <dbReference type="Proteomes" id="UP000286038"/>
    </source>
</evidence>
<dbReference type="PIRSF" id="PIRSF018266">
    <property type="entry name" value="FecR"/>
    <property type="match status" value="1"/>
</dbReference>
<keyword evidence="1" id="KW-1133">Transmembrane helix</keyword>
<dbReference type="EMBL" id="QRZA01000004">
    <property type="protein sequence ID" value="RGV35414.1"/>
    <property type="molecule type" value="Genomic_DNA"/>
</dbReference>
<dbReference type="InterPro" id="IPR012373">
    <property type="entry name" value="Ferrdict_sens_TM"/>
</dbReference>
<dbReference type="EMBL" id="QRPV01000002">
    <property type="protein sequence ID" value="RHM46893.1"/>
    <property type="molecule type" value="Genomic_DNA"/>
</dbReference>
<accession>A0A415QQE5</accession>
<keyword evidence="1" id="KW-0812">Transmembrane</keyword>
<sequence length="381" mass="44258">MNRDFDDLISRFLASEATPEEIERLDNWLAEDESHIRYFFRSKNLYDVNHPAFPPETIDERRAYRKIDSRWDKRGLRLWKRVVVAAVLFGCMLMGGYYYWPVDDSRISQTVDPQRVPFVTLMLSTGEEIRLDGQEIREVSNNSVVVAYVENNTIKYTSHDSVQKEDVYHVLNVPRGGEFFLTLSDNTKIWVNAETKVRFPVKFGDRERRIYVDGEAYLEVAHDASSPFVVVMPRNKVTVLGTSFNVKSYPGEKDDRITLVDGKVKVLSNRNGQEMVLRPGEQAIVDQVNGMIMKNSVDTNIFCSWRKGEIVFKNNSLEEILTVLARWYDLRIHWQDESLKRMSFSGEMKKYSEIDKLLEMISHTGDVKFTINNQDIIVSKP</sequence>
<name>A0A415QQE5_9BACT</name>
<evidence type="ECO:0000259" key="2">
    <source>
        <dbReference type="Pfam" id="PF04773"/>
    </source>
</evidence>
<feature type="transmembrane region" description="Helical" evidence="1">
    <location>
        <begin position="78"/>
        <end position="100"/>
    </location>
</feature>
<gene>
    <name evidence="4" type="ORF">DWW18_04905</name>
    <name evidence="5" type="ORF">DWZ68_02725</name>
</gene>
<evidence type="ECO:0000259" key="3">
    <source>
        <dbReference type="Pfam" id="PF16344"/>
    </source>
</evidence>
<reference evidence="6 7" key="1">
    <citation type="submission" date="2018-08" db="EMBL/GenBank/DDBJ databases">
        <title>A genome reference for cultivated species of the human gut microbiota.</title>
        <authorList>
            <person name="Zou Y."/>
            <person name="Xue W."/>
            <person name="Luo G."/>
        </authorList>
    </citation>
    <scope>NUCLEOTIDE SEQUENCE [LARGE SCALE GENOMIC DNA]</scope>
    <source>
        <strain evidence="4 6">AF14-49</strain>
        <strain evidence="5 7">AF34-33</strain>
    </source>
</reference>